<feature type="compositionally biased region" description="Pro residues" evidence="9">
    <location>
        <begin position="69"/>
        <end position="79"/>
    </location>
</feature>
<dbReference type="InterPro" id="IPR036871">
    <property type="entry name" value="PX_dom_sf"/>
</dbReference>
<comment type="caution">
    <text evidence="12">The sequence shown here is derived from an EMBL/GenBank/DDBJ whole genome shotgun (WGS) entry which is preliminary data.</text>
</comment>
<keyword evidence="4" id="KW-0472">Membrane</keyword>
<dbReference type="GO" id="GO:0006897">
    <property type="term" value="P:endocytosis"/>
    <property type="evidence" value="ECO:0007669"/>
    <property type="project" value="TreeGrafter"/>
</dbReference>
<evidence type="ECO:0000259" key="11">
    <source>
        <dbReference type="PROSITE" id="PS50195"/>
    </source>
</evidence>
<dbReference type="GO" id="GO:0005886">
    <property type="term" value="C:plasma membrane"/>
    <property type="evidence" value="ECO:0007669"/>
    <property type="project" value="TreeGrafter"/>
</dbReference>
<dbReference type="SMART" id="SM00312">
    <property type="entry name" value="PX"/>
    <property type="match status" value="1"/>
</dbReference>
<dbReference type="GO" id="GO:0015031">
    <property type="term" value="P:protein transport"/>
    <property type="evidence" value="ECO:0007669"/>
    <property type="project" value="InterPro"/>
</dbReference>
<evidence type="ECO:0000256" key="7">
    <source>
        <dbReference type="PIRSR" id="PIRSR027744-1"/>
    </source>
</evidence>
<dbReference type="PANTHER" id="PTHR45827">
    <property type="entry name" value="SORTING NEXIN"/>
    <property type="match status" value="1"/>
</dbReference>
<reference evidence="12" key="1">
    <citation type="submission" date="2021-01" db="EMBL/GenBank/DDBJ databases">
        <authorList>
            <person name="Li R."/>
            <person name="Bekaert M."/>
        </authorList>
    </citation>
    <scope>NUCLEOTIDE SEQUENCE</scope>
    <source>
        <strain evidence="12">Farmed</strain>
    </source>
</reference>
<dbReference type="SUPFAM" id="SSF50044">
    <property type="entry name" value="SH3-domain"/>
    <property type="match status" value="1"/>
</dbReference>
<feature type="binding site" evidence="7">
    <location>
        <position position="296"/>
    </location>
    <ligand>
        <name>a 1,2-diacyl-sn-glycero-3-phospho-(1D-myo-inositol-4,5-bisphosphate)</name>
        <dbReference type="ChEBI" id="CHEBI:58456"/>
    </ligand>
</feature>
<dbReference type="Gene3D" id="2.30.30.40">
    <property type="entry name" value="SH3 Domains"/>
    <property type="match status" value="1"/>
</dbReference>
<dbReference type="SMART" id="SM00326">
    <property type="entry name" value="SH3"/>
    <property type="match status" value="1"/>
</dbReference>
<dbReference type="InterPro" id="IPR001683">
    <property type="entry name" value="PX_dom"/>
</dbReference>
<feature type="domain" description="SH3" evidence="10">
    <location>
        <begin position="4"/>
        <end position="66"/>
    </location>
</feature>
<dbReference type="PROSITE" id="PS50002">
    <property type="entry name" value="SH3"/>
    <property type="match status" value="1"/>
</dbReference>
<feature type="compositionally biased region" description="Acidic residues" evidence="9">
    <location>
        <begin position="115"/>
        <end position="131"/>
    </location>
</feature>
<evidence type="ECO:0000313" key="12">
    <source>
        <dbReference type="EMBL" id="CAE1332338.1"/>
    </source>
</evidence>
<dbReference type="SUPFAM" id="SSF64268">
    <property type="entry name" value="PX domain"/>
    <property type="match status" value="1"/>
</dbReference>
<protein>
    <recommendedName>
        <fullName evidence="6">Sorting nexin</fullName>
    </recommendedName>
</protein>
<dbReference type="InterPro" id="IPR019497">
    <property type="entry name" value="Sorting_nexin_WASP-bd-dom"/>
</dbReference>
<dbReference type="CDD" id="cd07626">
    <property type="entry name" value="BAR_SNX9_like"/>
    <property type="match status" value="1"/>
</dbReference>
<feature type="domain" description="PX" evidence="11">
    <location>
        <begin position="220"/>
        <end position="330"/>
    </location>
</feature>
<dbReference type="Pfam" id="PF00787">
    <property type="entry name" value="PX"/>
    <property type="match status" value="1"/>
</dbReference>
<dbReference type="InterPro" id="IPR001452">
    <property type="entry name" value="SH3_domain"/>
</dbReference>
<dbReference type="CDD" id="cd06862">
    <property type="entry name" value="PX_SNX9_18_like"/>
    <property type="match status" value="1"/>
</dbReference>
<sequence>MSLQYALGAKALYEFTGDPDGGELSFQQDELLVIIRQDIGDGWWEARSQSGKQGLIPESYVEIVSLPEPSFPPPPPPAPSQVQDNHYGYSYYDDKRSSISQPIQQSAPPKQPSFDDWDDDDDWDDYDDDDASSCGTAQNVTNNNHHLDTQSIQSHDTKNSGIHATGYGTVKKNYSRFSQFSRTGGESFMMGQLTGSVAESDCVKIIEGPYGLEWEVKTQYTCELKDPKKESKLKGLKSYMAYQLTPSFSNFTVSRRYKHFDWLHERLEEKFPCIPVPPLPEKAISGRYEDDFVNERMKLLQRWVTRMVRHPIISRCEVFFHFLTCSDEKKWKQGKRKAEKDEYMGGRFFLTLRAPSTKLDMTEVDQKMENFVKFVRGMDDNVKHLLNIFHDNMKKHQGPFKREYQKIGGAFKNLATTFGSDDLSYSKNLTTAIDQTGDAYNKIGEMYANQPQKDSQILADGLNEYKGILSVYPDVLKVHEGAVGKAKECQKQVEDAKITESEMLSILQRADIISFGTLAEMTHFQKERVVDFKIMMQAYLKQQIIFYQEITSKLEESLKMLLSLSLFPPHPLSPMPSAGKHYSLSFL</sequence>
<dbReference type="InterPro" id="IPR014536">
    <property type="entry name" value="Snx9_fam"/>
</dbReference>
<dbReference type="GO" id="GO:0035091">
    <property type="term" value="F:phosphatidylinositol binding"/>
    <property type="evidence" value="ECO:0007669"/>
    <property type="project" value="InterPro"/>
</dbReference>
<dbReference type="FunFam" id="3.30.1520.10:FF:000004">
    <property type="entry name" value="Sorting nexin"/>
    <property type="match status" value="1"/>
</dbReference>
<dbReference type="SUPFAM" id="SSF103657">
    <property type="entry name" value="BAR/IMD domain-like"/>
    <property type="match status" value="1"/>
</dbReference>
<evidence type="ECO:0000256" key="2">
    <source>
        <dbReference type="ARBA" id="ARBA00010883"/>
    </source>
</evidence>
<evidence type="ECO:0000256" key="3">
    <source>
        <dbReference type="ARBA" id="ARBA00022443"/>
    </source>
</evidence>
<dbReference type="PANTHER" id="PTHR45827:SF1">
    <property type="entry name" value="SORTING NEXIN"/>
    <property type="match status" value="1"/>
</dbReference>
<dbReference type="AlphaFoldDB" id="A0A812ESQ0"/>
<dbReference type="EMBL" id="CAHIKZ030005632">
    <property type="protein sequence ID" value="CAE1332338.1"/>
    <property type="molecule type" value="Genomic_DNA"/>
</dbReference>
<dbReference type="OrthoDB" id="10254720at2759"/>
<evidence type="ECO:0000256" key="9">
    <source>
        <dbReference type="SAM" id="MobiDB-lite"/>
    </source>
</evidence>
<evidence type="ECO:0000313" key="13">
    <source>
        <dbReference type="Proteomes" id="UP000597762"/>
    </source>
</evidence>
<dbReference type="GO" id="GO:0016197">
    <property type="term" value="P:endosomal transport"/>
    <property type="evidence" value="ECO:0007669"/>
    <property type="project" value="TreeGrafter"/>
</dbReference>
<feature type="compositionally biased region" description="Polar residues" evidence="9">
    <location>
        <begin position="133"/>
        <end position="144"/>
    </location>
</feature>
<keyword evidence="5" id="KW-0968">Cytoplasmic vesicle</keyword>
<evidence type="ECO:0000256" key="5">
    <source>
        <dbReference type="ARBA" id="ARBA00023329"/>
    </source>
</evidence>
<dbReference type="InterPro" id="IPR036028">
    <property type="entry name" value="SH3-like_dom_sf"/>
</dbReference>
<evidence type="ECO:0000256" key="1">
    <source>
        <dbReference type="ARBA" id="ARBA00004156"/>
    </source>
</evidence>
<feature type="binding site" evidence="7">
    <location>
        <position position="256"/>
    </location>
    <ligand>
        <name>a 1,2-diacyl-sn-glycero-3-phospho-(1D-myo-inositol-4,5-bisphosphate)</name>
        <dbReference type="ChEBI" id="CHEBI:58456"/>
    </ligand>
</feature>
<dbReference type="Pfam" id="PF00018">
    <property type="entry name" value="SH3_1"/>
    <property type="match status" value="1"/>
</dbReference>
<dbReference type="InterPro" id="IPR027267">
    <property type="entry name" value="AH/BAR_dom_sf"/>
</dbReference>
<evidence type="ECO:0000256" key="8">
    <source>
        <dbReference type="PROSITE-ProRule" id="PRU00192"/>
    </source>
</evidence>
<dbReference type="GO" id="GO:0097320">
    <property type="term" value="P:plasma membrane tubulation"/>
    <property type="evidence" value="ECO:0007669"/>
    <property type="project" value="TreeGrafter"/>
</dbReference>
<proteinExistence type="inferred from homology"/>
<evidence type="ECO:0000256" key="6">
    <source>
        <dbReference type="PIRNR" id="PIRNR027744"/>
    </source>
</evidence>
<comment type="subcellular location">
    <subcellularLocation>
        <location evidence="1">Cytoplasmic vesicle membrane</location>
    </subcellularLocation>
</comment>
<keyword evidence="13" id="KW-1185">Reference proteome</keyword>
<dbReference type="Proteomes" id="UP000597762">
    <property type="component" value="Unassembled WGS sequence"/>
</dbReference>
<evidence type="ECO:0000256" key="4">
    <source>
        <dbReference type="ARBA" id="ARBA00023136"/>
    </source>
</evidence>
<dbReference type="Pfam" id="PF10456">
    <property type="entry name" value="BAR_3_WASP_bdg"/>
    <property type="match status" value="1"/>
</dbReference>
<organism evidence="12 13">
    <name type="scientific">Acanthosepion pharaonis</name>
    <name type="common">Pharaoh cuttlefish</name>
    <name type="synonym">Sepia pharaonis</name>
    <dbReference type="NCBI Taxonomy" id="158019"/>
    <lineage>
        <taxon>Eukaryota</taxon>
        <taxon>Metazoa</taxon>
        <taxon>Spiralia</taxon>
        <taxon>Lophotrochozoa</taxon>
        <taxon>Mollusca</taxon>
        <taxon>Cephalopoda</taxon>
        <taxon>Coleoidea</taxon>
        <taxon>Decapodiformes</taxon>
        <taxon>Sepiida</taxon>
        <taxon>Sepiina</taxon>
        <taxon>Sepiidae</taxon>
        <taxon>Acanthosepion</taxon>
    </lineage>
</organism>
<gene>
    <name evidence="12" type="ORF">SPHA_81418</name>
</gene>
<feature type="binding site" evidence="7">
    <location>
        <position position="258"/>
    </location>
    <ligand>
        <name>a 1,2-diacyl-sn-glycero-3-phospho-(1D-myo-inositol-4,5-bisphosphate)</name>
        <dbReference type="ChEBI" id="CHEBI:58456"/>
    </ligand>
</feature>
<keyword evidence="3 8" id="KW-0728">SH3 domain</keyword>
<comment type="similarity">
    <text evidence="2 6">Belongs to the sorting nexin family.</text>
</comment>
<feature type="region of interest" description="Disordered" evidence="9">
    <location>
        <begin position="66"/>
        <end position="144"/>
    </location>
</feature>
<feature type="compositionally biased region" description="Low complexity" evidence="9">
    <location>
        <begin position="98"/>
        <end position="108"/>
    </location>
</feature>
<dbReference type="Gene3D" id="3.30.1520.10">
    <property type="entry name" value="Phox-like domain"/>
    <property type="match status" value="1"/>
</dbReference>
<dbReference type="PROSITE" id="PS50195">
    <property type="entry name" value="PX"/>
    <property type="match status" value="1"/>
</dbReference>
<dbReference type="GO" id="GO:0000278">
    <property type="term" value="P:mitotic cell cycle"/>
    <property type="evidence" value="ECO:0007669"/>
    <property type="project" value="InterPro"/>
</dbReference>
<dbReference type="Gene3D" id="1.20.1270.60">
    <property type="entry name" value="Arfaptin homology (AH) domain/BAR domain"/>
    <property type="match status" value="1"/>
</dbReference>
<dbReference type="PIRSF" id="PIRSF027744">
    <property type="entry name" value="Snx9"/>
    <property type="match status" value="1"/>
</dbReference>
<name>A0A812ESQ0_ACAPH</name>
<dbReference type="GO" id="GO:0030659">
    <property type="term" value="C:cytoplasmic vesicle membrane"/>
    <property type="evidence" value="ECO:0007669"/>
    <property type="project" value="UniProtKB-SubCell"/>
</dbReference>
<dbReference type="PRINTS" id="PR00452">
    <property type="entry name" value="SH3DOMAIN"/>
</dbReference>
<evidence type="ECO:0000259" key="10">
    <source>
        <dbReference type="PROSITE" id="PS50002"/>
    </source>
</evidence>
<accession>A0A812ESQ0</accession>